<dbReference type="EMBL" id="CP000612">
    <property type="protein sequence ID" value="ABO49979.1"/>
    <property type="molecule type" value="Genomic_DNA"/>
</dbReference>
<dbReference type="GO" id="GO:0006313">
    <property type="term" value="P:DNA transposition"/>
    <property type="evidence" value="ECO:0007669"/>
    <property type="project" value="InterPro"/>
</dbReference>
<name>A4J1E4_DESRM</name>
<dbReference type="GO" id="GO:0004803">
    <property type="term" value="F:transposase activity"/>
    <property type="evidence" value="ECO:0007669"/>
    <property type="project" value="InterPro"/>
</dbReference>
<sequence>MNYKQKQRIEQLTESTLIIGADIAKSKHVARAQDFRGIELGKRLVFDNTRAGLTKLMHWIRTLMVEHGKDHALVGIEPTGHYWLPMAEFLRKEGVPVVVVNPLHVKRSKELDDNSPTKNDIKDARVIAQLVKDGRYSEPNLPTGVYAELRVGMVQRDRLNQDLNRVKGRIHNWLDRYFPEYTSVFKDWEGKASLMILNTCPLPREVIKTGTEAIVTLWKTEIKRAVGIKRANKLMQVARESIGLSTGIEFARHEIRMLLEQYDILCKQMEILMEAVQELLQQIPGSTEMMTIPGVGLVTVAGFLAEVGDLKGYEHGQQIIKLAGLNLKENSSGKHKGQSRISKRGRPRLRALLFKTVLVMVAKNREFKAIHQYLITRHGNPLKKKQSIVALCGKLIRILFTIGSKQTPYDAEQVLGVVRQEQLQEAA</sequence>
<protein>
    <submittedName>
        <fullName evidence="3">Transposase IS116/IS110/IS902 family protein</fullName>
    </submittedName>
</protein>
<dbReference type="EMBL" id="CP000612">
    <property type="protein sequence ID" value="ABO50532.1"/>
    <property type="molecule type" value="Genomic_DNA"/>
</dbReference>
<evidence type="ECO:0000313" key="8">
    <source>
        <dbReference type="EMBL" id="ABO50532.1"/>
    </source>
</evidence>
<dbReference type="RefSeq" id="WP_011876735.1">
    <property type="nucleotide sequence ID" value="NC_009253.1"/>
</dbReference>
<dbReference type="Pfam" id="PF02371">
    <property type="entry name" value="Transposase_20"/>
    <property type="match status" value="1"/>
</dbReference>
<evidence type="ECO:0000313" key="3">
    <source>
        <dbReference type="EMBL" id="ABO48897.1"/>
    </source>
</evidence>
<dbReference type="KEGG" id="drm:Dred_0850"/>
<dbReference type="KEGG" id="drm:Dred_1351"/>
<evidence type="ECO:0000313" key="10">
    <source>
        <dbReference type="Proteomes" id="UP000001556"/>
    </source>
</evidence>
<dbReference type="KEGG" id="drm:Dred_2829"/>
<dbReference type="InterPro" id="IPR003346">
    <property type="entry name" value="Transposase_20"/>
</dbReference>
<evidence type="ECO:0000313" key="5">
    <source>
        <dbReference type="EMBL" id="ABO49395.1"/>
    </source>
</evidence>
<evidence type="ECO:0000313" key="4">
    <source>
        <dbReference type="EMBL" id="ABO49388.1"/>
    </source>
</evidence>
<dbReference type="NCBIfam" id="NF033542">
    <property type="entry name" value="transpos_IS110"/>
    <property type="match status" value="1"/>
</dbReference>
<evidence type="ECO:0000313" key="7">
    <source>
        <dbReference type="EMBL" id="ABO49979.1"/>
    </source>
</evidence>
<evidence type="ECO:0000313" key="6">
    <source>
        <dbReference type="EMBL" id="ABO49885.1"/>
    </source>
</evidence>
<dbReference type="KEGG" id="drm:Dred_0349"/>
<evidence type="ECO:0000259" key="2">
    <source>
        <dbReference type="Pfam" id="PF02371"/>
    </source>
</evidence>
<dbReference type="KEGG" id="drm:Dred_0857"/>
<evidence type="ECO:0000259" key="1">
    <source>
        <dbReference type="Pfam" id="PF01548"/>
    </source>
</evidence>
<proteinExistence type="predicted"/>
<dbReference type="PANTHER" id="PTHR33055">
    <property type="entry name" value="TRANSPOSASE FOR INSERTION SEQUENCE ELEMENT IS1111A"/>
    <property type="match status" value="1"/>
</dbReference>
<gene>
    <name evidence="3" type="ordered locus">Dred_0349</name>
    <name evidence="4" type="ordered locus">Dred_0850</name>
    <name evidence="5" type="ordered locus">Dred_0857</name>
    <name evidence="6" type="ordered locus">Dred_1351</name>
    <name evidence="7" type="ordered locus">Dred_1449</name>
    <name evidence="8" type="ordered locus">Dred_2015</name>
    <name evidence="9" type="ordered locus">Dred_2829</name>
</gene>
<dbReference type="EMBL" id="CP000612">
    <property type="protein sequence ID" value="ABO49885.1"/>
    <property type="molecule type" value="Genomic_DNA"/>
</dbReference>
<dbReference type="GO" id="GO:0003677">
    <property type="term" value="F:DNA binding"/>
    <property type="evidence" value="ECO:0007669"/>
    <property type="project" value="InterPro"/>
</dbReference>
<dbReference type="EMBL" id="CP000612">
    <property type="protein sequence ID" value="ABO49395.1"/>
    <property type="molecule type" value="Genomic_DNA"/>
</dbReference>
<dbReference type="STRING" id="349161.Dred_0349"/>
<organism evidence="3 10">
    <name type="scientific">Desulforamulus reducens (strain ATCC BAA-1160 / DSM 100696 / MI-1)</name>
    <name type="common">Desulfotomaculum reducens</name>
    <dbReference type="NCBI Taxonomy" id="349161"/>
    <lineage>
        <taxon>Bacteria</taxon>
        <taxon>Bacillati</taxon>
        <taxon>Bacillota</taxon>
        <taxon>Clostridia</taxon>
        <taxon>Eubacteriales</taxon>
        <taxon>Peptococcaceae</taxon>
        <taxon>Desulforamulus</taxon>
    </lineage>
</organism>
<dbReference type="PANTHER" id="PTHR33055:SF13">
    <property type="entry name" value="TRANSPOSASE"/>
    <property type="match status" value="1"/>
</dbReference>
<feature type="domain" description="Transposase IS110-like N-terminal" evidence="1">
    <location>
        <begin position="19"/>
        <end position="179"/>
    </location>
</feature>
<dbReference type="HOGENOM" id="CLU_036902_4_1_9"/>
<dbReference type="Proteomes" id="UP000001556">
    <property type="component" value="Chromosome"/>
</dbReference>
<dbReference type="InterPro" id="IPR002525">
    <property type="entry name" value="Transp_IS110-like_N"/>
</dbReference>
<keyword evidence="10" id="KW-1185">Reference proteome</keyword>
<feature type="domain" description="Transposase IS116/IS110/IS902 C-terminal" evidence="2">
    <location>
        <begin position="289"/>
        <end position="372"/>
    </location>
</feature>
<dbReference type="KEGG" id="drm:Dred_2015"/>
<accession>A4J1E4</accession>
<dbReference type="EMBL" id="CP000612">
    <property type="protein sequence ID" value="ABO48897.1"/>
    <property type="molecule type" value="Genomic_DNA"/>
</dbReference>
<dbReference type="eggNOG" id="COG3547">
    <property type="taxonomic scope" value="Bacteria"/>
</dbReference>
<evidence type="ECO:0000313" key="9">
    <source>
        <dbReference type="EMBL" id="ABO51333.1"/>
    </source>
</evidence>
<dbReference type="Pfam" id="PF01548">
    <property type="entry name" value="DEDD_Tnp_IS110"/>
    <property type="match status" value="1"/>
</dbReference>
<dbReference type="InterPro" id="IPR047650">
    <property type="entry name" value="Transpos_IS110"/>
</dbReference>
<dbReference type="OrthoDB" id="9811278at2"/>
<dbReference type="KEGG" id="drm:Dred_1449"/>
<dbReference type="EMBL" id="CP000612">
    <property type="protein sequence ID" value="ABO49388.1"/>
    <property type="molecule type" value="Genomic_DNA"/>
</dbReference>
<dbReference type="AlphaFoldDB" id="A4J1E4"/>
<dbReference type="EMBL" id="CP000612">
    <property type="protein sequence ID" value="ABO51333.1"/>
    <property type="molecule type" value="Genomic_DNA"/>
</dbReference>
<reference evidence="3 10" key="1">
    <citation type="submission" date="2007-03" db="EMBL/GenBank/DDBJ databases">
        <title>Complete sequence of Desulfotomaculum reducens MI-1.</title>
        <authorList>
            <consortium name="US DOE Joint Genome Institute"/>
            <person name="Copeland A."/>
            <person name="Lucas S."/>
            <person name="Lapidus A."/>
            <person name="Barry K."/>
            <person name="Detter J.C."/>
            <person name="Glavina del Rio T."/>
            <person name="Hammon N."/>
            <person name="Israni S."/>
            <person name="Dalin E."/>
            <person name="Tice H."/>
            <person name="Pitluck S."/>
            <person name="Sims D."/>
            <person name="Brettin T."/>
            <person name="Bruce D."/>
            <person name="Han C."/>
            <person name="Tapia R."/>
            <person name="Schmutz J."/>
            <person name="Larimer F."/>
            <person name="Land M."/>
            <person name="Hauser L."/>
            <person name="Kyrpides N."/>
            <person name="Kim E."/>
            <person name="Tebo B.M."/>
            <person name="Richardson P."/>
        </authorList>
    </citation>
    <scope>NUCLEOTIDE SEQUENCE [LARGE SCALE GENOMIC DNA]</scope>
    <source>
        <strain evidence="3 10">MI-1</strain>
    </source>
</reference>